<dbReference type="InterPro" id="IPR012295">
    <property type="entry name" value="TBP_dom_sf"/>
</dbReference>
<accession>A0A6C0HHT5</accession>
<reference evidence="1" key="1">
    <citation type="journal article" date="2020" name="Nature">
        <title>Giant virus diversity and host interactions through global metagenomics.</title>
        <authorList>
            <person name="Schulz F."/>
            <person name="Roux S."/>
            <person name="Paez-Espino D."/>
            <person name="Jungbluth S."/>
            <person name="Walsh D.A."/>
            <person name="Denef V.J."/>
            <person name="McMahon K.D."/>
            <person name="Konstantinidis K.T."/>
            <person name="Eloe-Fadrosh E.A."/>
            <person name="Kyrpides N.C."/>
            <person name="Woyke T."/>
        </authorList>
    </citation>
    <scope>NUCLEOTIDE SEQUENCE</scope>
    <source>
        <strain evidence="1">GVMAG-M-3300023184-101</strain>
    </source>
</reference>
<dbReference type="AlphaFoldDB" id="A0A6C0HHT5"/>
<protein>
    <submittedName>
        <fullName evidence="1">Uncharacterized protein</fullName>
    </submittedName>
</protein>
<sequence length="401" mass="45929">MDDLISAWENFNIDDIDNECDVDTISRDIPTIHPVSPSTTLVPACTALYISTKTKICYLNKPIDLKNVFWKIPIIPYQLPQIGVVKKQMKFNSTLPEEVADILDKITTYDYVDNYIISQIINPDGRIKYKDIRKISIGLSKKDITSYRCKKKSAFYNCFVVILRILQNDKFKEINVKVFNTGQLEIPGIQDAETLETVLKLLTSLLGSIVDTADTLKDTSIVPLKYLTDNSKTVLINSNFNCGYYINRDNLYNLLKYKYKISSNYDPCSYPGIQCSFYYDVKLEKQTGMMPVGFICNKKLQNKDKNKDIIVNAGITSVSFMIFRTGSMLIVGKCTEPILYEIYDFLCKLFETEYPTICDKTTESLKSQSKKNSKVGDGVAEIRKVPRKIRKKTIYTQHQQN</sequence>
<evidence type="ECO:0000313" key="1">
    <source>
        <dbReference type="EMBL" id="QHT79725.1"/>
    </source>
</evidence>
<dbReference type="EMBL" id="MN739953">
    <property type="protein sequence ID" value="QHT79725.1"/>
    <property type="molecule type" value="Genomic_DNA"/>
</dbReference>
<organism evidence="1">
    <name type="scientific">viral metagenome</name>
    <dbReference type="NCBI Taxonomy" id="1070528"/>
    <lineage>
        <taxon>unclassified sequences</taxon>
        <taxon>metagenomes</taxon>
        <taxon>organismal metagenomes</taxon>
    </lineage>
</organism>
<proteinExistence type="predicted"/>
<dbReference type="Gene3D" id="3.30.310.10">
    <property type="entry name" value="TATA-Binding Protein"/>
    <property type="match status" value="1"/>
</dbReference>
<name>A0A6C0HHT5_9ZZZZ</name>